<dbReference type="KEGG" id="cpy:Cphy_3806"/>
<evidence type="ECO:0000313" key="1">
    <source>
        <dbReference type="EMBL" id="ABX44153.1"/>
    </source>
</evidence>
<gene>
    <name evidence="1" type="ordered locus">Cphy_3806</name>
</gene>
<sequence length="132" mass="15567" precursor="true">MKRKILIALFSLSLILLIIILSIKKFSDVISDKDSSETDYFLRYQDLMIPFNEEQKQELFQLLNDGYYVYKPIKLPSGGWDYGIVMIDTNANIINEIIFYGDDLKVNGKYYFFYNLDMDRIFELCKVTKGKN</sequence>
<protein>
    <submittedName>
        <fullName evidence="1">Uncharacterized protein</fullName>
    </submittedName>
</protein>
<name>A9KKG2_LACP7</name>
<dbReference type="EMBL" id="CP000885">
    <property type="protein sequence ID" value="ABX44153.1"/>
    <property type="molecule type" value="Genomic_DNA"/>
</dbReference>
<dbReference type="AlphaFoldDB" id="A9KKG2"/>
<dbReference type="OrthoDB" id="9919282at2"/>
<evidence type="ECO:0000313" key="2">
    <source>
        <dbReference type="Proteomes" id="UP000000370"/>
    </source>
</evidence>
<accession>A9KKG2</accession>
<dbReference type="Proteomes" id="UP000000370">
    <property type="component" value="Chromosome"/>
</dbReference>
<keyword evidence="2" id="KW-1185">Reference proteome</keyword>
<reference evidence="2" key="1">
    <citation type="submission" date="2007-11" db="EMBL/GenBank/DDBJ databases">
        <title>Complete genome sequence of Clostridium phytofermentans ISDg.</title>
        <authorList>
            <person name="Leschine S.B."/>
            <person name="Warnick T.A."/>
            <person name="Blanchard J.L."/>
            <person name="Schnell D.J."/>
            <person name="Petit E.L."/>
            <person name="LaTouf W.G."/>
            <person name="Copeland A."/>
            <person name="Lucas S."/>
            <person name="Lapidus A."/>
            <person name="Barry K."/>
            <person name="Glavina del Rio T."/>
            <person name="Dalin E."/>
            <person name="Tice H."/>
            <person name="Pitluck S."/>
            <person name="Kiss H."/>
            <person name="Brettin T."/>
            <person name="Bruce D."/>
            <person name="Detter J.C."/>
            <person name="Han C."/>
            <person name="Kuske C."/>
            <person name="Schmutz J."/>
            <person name="Larimer F."/>
            <person name="Land M."/>
            <person name="Hauser L."/>
            <person name="Kyrpides N."/>
            <person name="Kim E.A."/>
            <person name="Richardson P."/>
        </authorList>
    </citation>
    <scope>NUCLEOTIDE SEQUENCE [LARGE SCALE GENOMIC DNA]</scope>
    <source>
        <strain evidence="2">ATCC 700394 / DSM 18823 / ISDg</strain>
    </source>
</reference>
<dbReference type="HOGENOM" id="CLU_1913448_0_0_9"/>
<proteinExistence type="predicted"/>
<organism evidence="1 2">
    <name type="scientific">Lachnoclostridium phytofermentans (strain ATCC 700394 / DSM 18823 / ISDg)</name>
    <name type="common">Clostridium phytofermentans</name>
    <dbReference type="NCBI Taxonomy" id="357809"/>
    <lineage>
        <taxon>Bacteria</taxon>
        <taxon>Bacillati</taxon>
        <taxon>Bacillota</taxon>
        <taxon>Clostridia</taxon>
        <taxon>Lachnospirales</taxon>
        <taxon>Lachnospiraceae</taxon>
    </lineage>
</organism>
<dbReference type="RefSeq" id="WP_012201801.1">
    <property type="nucleotide sequence ID" value="NC_010001.1"/>
</dbReference>